<dbReference type="SUPFAM" id="SSF103473">
    <property type="entry name" value="MFS general substrate transporter"/>
    <property type="match status" value="1"/>
</dbReference>
<feature type="transmembrane region" description="Helical" evidence="7">
    <location>
        <begin position="228"/>
        <end position="249"/>
    </location>
</feature>
<evidence type="ECO:0000256" key="7">
    <source>
        <dbReference type="SAM" id="Phobius"/>
    </source>
</evidence>
<evidence type="ECO:0000256" key="6">
    <source>
        <dbReference type="ARBA" id="ARBA00023136"/>
    </source>
</evidence>
<feature type="transmembrane region" description="Helical" evidence="7">
    <location>
        <begin position="387"/>
        <end position="405"/>
    </location>
</feature>
<feature type="transmembrane region" description="Helical" evidence="7">
    <location>
        <begin position="94"/>
        <end position="112"/>
    </location>
</feature>
<evidence type="ECO:0000256" key="2">
    <source>
        <dbReference type="ARBA" id="ARBA00022448"/>
    </source>
</evidence>
<keyword evidence="10" id="KW-1185">Reference proteome</keyword>
<dbReference type="GO" id="GO:0022857">
    <property type="term" value="F:transmembrane transporter activity"/>
    <property type="evidence" value="ECO:0007669"/>
    <property type="project" value="InterPro"/>
</dbReference>
<feature type="domain" description="Major facilitator superfamily (MFS) profile" evidence="8">
    <location>
        <begin position="12"/>
        <end position="411"/>
    </location>
</feature>
<organism evidence="9 10">
    <name type="scientific">Cohnella ginsengisoli</name>
    <dbReference type="NCBI Taxonomy" id="425004"/>
    <lineage>
        <taxon>Bacteria</taxon>
        <taxon>Bacillati</taxon>
        <taxon>Bacillota</taxon>
        <taxon>Bacilli</taxon>
        <taxon>Bacillales</taxon>
        <taxon>Paenibacillaceae</taxon>
        <taxon>Cohnella</taxon>
    </lineage>
</organism>
<dbReference type="EMBL" id="JAPDHZ010000002">
    <property type="protein sequence ID" value="MDG0790968.1"/>
    <property type="molecule type" value="Genomic_DNA"/>
</dbReference>
<feature type="transmembrane region" description="Helical" evidence="7">
    <location>
        <begin position="358"/>
        <end position="381"/>
    </location>
</feature>
<feature type="transmembrane region" description="Helical" evidence="7">
    <location>
        <begin position="158"/>
        <end position="177"/>
    </location>
</feature>
<keyword evidence="3" id="KW-1003">Cell membrane</keyword>
<protein>
    <submittedName>
        <fullName evidence="9">MFS transporter</fullName>
    </submittedName>
</protein>
<evidence type="ECO:0000256" key="4">
    <source>
        <dbReference type="ARBA" id="ARBA00022692"/>
    </source>
</evidence>
<keyword evidence="4 7" id="KW-0812">Transmembrane</keyword>
<evidence type="ECO:0000259" key="8">
    <source>
        <dbReference type="PROSITE" id="PS50850"/>
    </source>
</evidence>
<dbReference type="InterPro" id="IPR020846">
    <property type="entry name" value="MFS_dom"/>
</dbReference>
<dbReference type="Pfam" id="PF07690">
    <property type="entry name" value="MFS_1"/>
    <property type="match status" value="1"/>
</dbReference>
<evidence type="ECO:0000313" key="9">
    <source>
        <dbReference type="EMBL" id="MDG0790968.1"/>
    </source>
</evidence>
<sequence>MIEAYYRRIVVQLALNRLRGFLASYHPIVFSLLIGHMIARVATSMSMPFLALYLAAHTDMGPGGIGFIVGAGALAATFGGFLGGALSDRYSRRLVMFTSLFAWSGVFVGFALTDSPAVLLLLSLMNGLCRSWFEPVSQVLMADLTPKDRRMKVFSMRYLMANVGVAIGPVLGVWLGLGNGGLAFIITGAIYLAYAVTLYFMMIGFGIKDIEDGKQAAKATIADAGRVIMRDGALQLFLLGGIVVGIGYSQLFGNMAPHLDRVFGHGDRMFGYLLTINAVTVIALQIPLGWLANKRPPLFALYAGNLFFALGLAGIGCAETFALQVVAMILFTVGEILNYPAATMLLDRLAPEHLRGAYYGAQTFTNLGQFIGPWAGGWLLGEYGGRTMFAAMAVVVLLSSLIYWAGSREGRKVSAASKSDAM</sequence>
<dbReference type="Gene3D" id="1.20.1250.20">
    <property type="entry name" value="MFS general substrate transporter like domains"/>
    <property type="match status" value="2"/>
</dbReference>
<dbReference type="InterPro" id="IPR011701">
    <property type="entry name" value="MFS"/>
</dbReference>
<feature type="transmembrane region" description="Helical" evidence="7">
    <location>
        <begin position="321"/>
        <end position="346"/>
    </location>
</feature>
<evidence type="ECO:0000313" key="10">
    <source>
        <dbReference type="Proteomes" id="UP001153387"/>
    </source>
</evidence>
<keyword evidence="5 7" id="KW-1133">Transmembrane helix</keyword>
<feature type="transmembrane region" description="Helical" evidence="7">
    <location>
        <begin position="269"/>
        <end position="291"/>
    </location>
</feature>
<dbReference type="RefSeq" id="WP_277564754.1">
    <property type="nucleotide sequence ID" value="NZ_JAPDHZ010000002.1"/>
</dbReference>
<dbReference type="PROSITE" id="PS50850">
    <property type="entry name" value="MFS"/>
    <property type="match status" value="1"/>
</dbReference>
<dbReference type="PANTHER" id="PTHR43414:SF1">
    <property type="entry name" value="PEPTIDE PERMEASE"/>
    <property type="match status" value="1"/>
</dbReference>
<accession>A0A9X4QLU8</accession>
<comment type="caution">
    <text evidence="9">The sequence shown here is derived from an EMBL/GenBank/DDBJ whole genome shotgun (WGS) entry which is preliminary data.</text>
</comment>
<feature type="transmembrane region" description="Helical" evidence="7">
    <location>
        <begin position="298"/>
        <end position="315"/>
    </location>
</feature>
<reference evidence="9 10" key="1">
    <citation type="submission" date="2022-10" db="EMBL/GenBank/DDBJ databases">
        <title>Comparative genomic analysis of Cohnella hashimotonis sp. nov., isolated from the International Space Station.</title>
        <authorList>
            <person name="Simpson A."/>
            <person name="Venkateswaran K."/>
        </authorList>
    </citation>
    <scope>NUCLEOTIDE SEQUENCE [LARGE SCALE GENOMIC DNA]</scope>
    <source>
        <strain evidence="9 10">DSM 18997</strain>
    </source>
</reference>
<dbReference type="CDD" id="cd17329">
    <property type="entry name" value="MFS_MdtH_MDR_like"/>
    <property type="match status" value="1"/>
</dbReference>
<gene>
    <name evidence="9" type="ORF">OMP38_08885</name>
</gene>
<feature type="transmembrane region" description="Helical" evidence="7">
    <location>
        <begin position="183"/>
        <end position="207"/>
    </location>
</feature>
<dbReference type="InterPro" id="IPR036259">
    <property type="entry name" value="MFS_trans_sf"/>
</dbReference>
<evidence type="ECO:0000256" key="1">
    <source>
        <dbReference type="ARBA" id="ARBA00004651"/>
    </source>
</evidence>
<dbReference type="GO" id="GO:0005886">
    <property type="term" value="C:plasma membrane"/>
    <property type="evidence" value="ECO:0007669"/>
    <property type="project" value="UniProtKB-SubCell"/>
</dbReference>
<name>A0A9X4QLU8_9BACL</name>
<feature type="transmembrane region" description="Helical" evidence="7">
    <location>
        <begin position="63"/>
        <end position="82"/>
    </location>
</feature>
<keyword evidence="6 7" id="KW-0472">Membrane</keyword>
<feature type="transmembrane region" description="Helical" evidence="7">
    <location>
        <begin position="118"/>
        <end position="137"/>
    </location>
</feature>
<evidence type="ECO:0000256" key="3">
    <source>
        <dbReference type="ARBA" id="ARBA00022475"/>
    </source>
</evidence>
<dbReference type="PANTHER" id="PTHR43414">
    <property type="entry name" value="MULTIDRUG RESISTANCE PROTEIN MDTG"/>
    <property type="match status" value="1"/>
</dbReference>
<keyword evidence="2" id="KW-0813">Transport</keyword>
<dbReference type="AlphaFoldDB" id="A0A9X4QLU8"/>
<comment type="subcellular location">
    <subcellularLocation>
        <location evidence="1">Cell membrane</location>
        <topology evidence="1">Multi-pass membrane protein</topology>
    </subcellularLocation>
</comment>
<feature type="transmembrane region" description="Helical" evidence="7">
    <location>
        <begin position="21"/>
        <end position="43"/>
    </location>
</feature>
<dbReference type="Proteomes" id="UP001153387">
    <property type="component" value="Unassembled WGS sequence"/>
</dbReference>
<proteinExistence type="predicted"/>
<evidence type="ECO:0000256" key="5">
    <source>
        <dbReference type="ARBA" id="ARBA00022989"/>
    </source>
</evidence>